<reference evidence="2" key="1">
    <citation type="submission" date="2021-03" db="EMBL/GenBank/DDBJ databases">
        <authorList>
            <consortium name="Genoscope - CEA"/>
            <person name="William W."/>
        </authorList>
    </citation>
    <scope>NUCLEOTIDE SEQUENCE</scope>
    <source>
        <strain evidence="2">Doubled-haploid Pahang</strain>
    </source>
</reference>
<dbReference type="AlphaFoldDB" id="A0A8D6ZXG0"/>
<gene>
    <name evidence="2" type="ORF">GSMUA_264090.1</name>
</gene>
<organism evidence="2">
    <name type="scientific">Musa acuminata subsp. malaccensis</name>
    <name type="common">Wild banana</name>
    <name type="synonym">Musa malaccensis</name>
    <dbReference type="NCBI Taxonomy" id="214687"/>
    <lineage>
        <taxon>Eukaryota</taxon>
        <taxon>Viridiplantae</taxon>
        <taxon>Streptophyta</taxon>
        <taxon>Embryophyta</taxon>
        <taxon>Tracheophyta</taxon>
        <taxon>Spermatophyta</taxon>
        <taxon>Magnoliopsida</taxon>
        <taxon>Liliopsida</taxon>
        <taxon>Zingiberales</taxon>
        <taxon>Musaceae</taxon>
        <taxon>Musa</taxon>
    </lineage>
</organism>
<feature type="compositionally biased region" description="Basic and acidic residues" evidence="1">
    <location>
        <begin position="27"/>
        <end position="39"/>
    </location>
</feature>
<name>A0A8D6ZXG0_MUSAM</name>
<dbReference type="EMBL" id="HG996470">
    <property type="protein sequence ID" value="CAG1838232.1"/>
    <property type="molecule type" value="Genomic_DNA"/>
</dbReference>
<proteinExistence type="predicted"/>
<evidence type="ECO:0000313" key="2">
    <source>
        <dbReference type="EMBL" id="CAG1838232.1"/>
    </source>
</evidence>
<feature type="region of interest" description="Disordered" evidence="1">
    <location>
        <begin position="1"/>
        <end position="39"/>
    </location>
</feature>
<sequence>MAKPHMKKPTVVDSTTGQRKDSRFRHVFLEEDKINHPTN</sequence>
<evidence type="ECO:0000256" key="1">
    <source>
        <dbReference type="SAM" id="MobiDB-lite"/>
    </source>
</evidence>
<protein>
    <submittedName>
        <fullName evidence="2">(wild Malaysian banana) hypothetical protein</fullName>
    </submittedName>
</protein>
<accession>A0A8D6ZXG0</accession>